<organism evidence="10 11">
    <name type="scientific">Candidatus Mcinerneyibacterium aminivorans</name>
    <dbReference type="NCBI Taxonomy" id="2703815"/>
    <lineage>
        <taxon>Bacteria</taxon>
        <taxon>Candidatus Macinerneyibacteriota</taxon>
        <taxon>Candidatus Mcinerneyibacteria</taxon>
        <taxon>Candidatus Mcinerneyibacteriales</taxon>
        <taxon>Candidatus Mcinerneyibacteriaceae</taxon>
        <taxon>Candidatus Mcinerneyibacterium</taxon>
    </lineage>
</organism>
<dbReference type="EMBL" id="VSIX01000029">
    <property type="protein sequence ID" value="TYB31799.1"/>
    <property type="molecule type" value="Genomic_DNA"/>
</dbReference>
<dbReference type="InterPro" id="IPR002142">
    <property type="entry name" value="Peptidase_S49"/>
</dbReference>
<dbReference type="AlphaFoldDB" id="A0A5D0MMI6"/>
<dbReference type="InterPro" id="IPR029045">
    <property type="entry name" value="ClpP/crotonase-like_dom_sf"/>
</dbReference>
<evidence type="ECO:0000313" key="11">
    <source>
        <dbReference type="Proteomes" id="UP000324143"/>
    </source>
</evidence>
<comment type="caution">
    <text evidence="10">The sequence shown here is derived from an EMBL/GenBank/DDBJ whole genome shotgun (WGS) entry which is preliminary data.</text>
</comment>
<feature type="active site" description="Nucleophile" evidence="7">
    <location>
        <position position="380"/>
    </location>
</feature>
<protein>
    <submittedName>
        <fullName evidence="10">Signal peptide peptidase SppA</fullName>
    </submittedName>
</protein>
<evidence type="ECO:0000256" key="1">
    <source>
        <dbReference type="ARBA" id="ARBA00004370"/>
    </source>
</evidence>
<keyword evidence="6 8" id="KW-0472">Membrane</keyword>
<sequence>MKNNKSKGCLVAFLIFTVFVGLGILFIFLSISKYTQPKTYDVESNSFVKIDLSKKLPYKEEVSYFKRKSNLTFFDLLNSLEKIKNDNNINGIILEDLSLPRAQREEILAKIKNIQQAGKKVYAFTSNINRYKYSALSIANKIILTPSESNFLMIRGYYYSRVFLKRLFTKLGIDFNVIHIGNYKGAGEMFSRNEMSPYMKENITKIIDSFFETDIENIVKNRNLNNKEFTEEVLNGEYFLFSPKKALDNNLVDELLYRNEFYKKYNINNKKIIEINKYSQSFQRDLYKSKIAVIVADGNIVLGESKKSFNPLFGDQESVGSDTFIKMINKVMEDENVKGVIIRVDSPGGSALASDLMWNAVEKLKKKKPVYVSMGNMAASGGYYISCNADKIYANSSTITGSIGVVAMIPDFSEFLKNKLYLNFDHFKKGKYTNFGNTSHITEAELTLIEKSMRRTYIEFKTRVAKGRNKSSEYIENIAQGKVYTGQQALDNGLIDEIGDFSKVVADMKKNLKTDNLSLEIYPKPKSFFEKLSEGNPFLSSTMDINSKINTILEYDSRPKYLFPYVNIIKQRR</sequence>
<evidence type="ECO:0000256" key="4">
    <source>
        <dbReference type="ARBA" id="ARBA00022801"/>
    </source>
</evidence>
<evidence type="ECO:0000256" key="3">
    <source>
        <dbReference type="ARBA" id="ARBA00022670"/>
    </source>
</evidence>
<dbReference type="GO" id="GO:0006465">
    <property type="term" value="P:signal peptide processing"/>
    <property type="evidence" value="ECO:0007669"/>
    <property type="project" value="InterPro"/>
</dbReference>
<dbReference type="Proteomes" id="UP000324143">
    <property type="component" value="Unassembled WGS sequence"/>
</dbReference>
<dbReference type="CDD" id="cd07023">
    <property type="entry name" value="S49_Sppa_N_C"/>
    <property type="match status" value="1"/>
</dbReference>
<dbReference type="InterPro" id="IPR047217">
    <property type="entry name" value="S49_SppA_67K_type_N"/>
</dbReference>
<evidence type="ECO:0000256" key="5">
    <source>
        <dbReference type="ARBA" id="ARBA00022825"/>
    </source>
</evidence>
<dbReference type="InterPro" id="IPR004634">
    <property type="entry name" value="Pept_S49_pIV"/>
</dbReference>
<dbReference type="InterPro" id="IPR047272">
    <property type="entry name" value="S49_SppA_C"/>
</dbReference>
<evidence type="ECO:0000259" key="9">
    <source>
        <dbReference type="Pfam" id="PF01343"/>
    </source>
</evidence>
<dbReference type="CDD" id="cd07018">
    <property type="entry name" value="S49_SppA_67K_type"/>
    <property type="match status" value="1"/>
</dbReference>
<dbReference type="PANTHER" id="PTHR33209">
    <property type="entry name" value="PROTEASE 4"/>
    <property type="match status" value="1"/>
</dbReference>
<dbReference type="Pfam" id="PF01343">
    <property type="entry name" value="Peptidase_S49"/>
    <property type="match status" value="2"/>
</dbReference>
<reference evidence="10" key="1">
    <citation type="submission" date="2019-08" db="EMBL/GenBank/DDBJ databases">
        <title>Genomic characterization of a novel candidate phylum (ARYD3) from a high temperature, high salinity tertiary oil reservoir in north central Oklahoma, USA.</title>
        <authorList>
            <person name="Youssef N.H."/>
            <person name="Yadav A."/>
            <person name="Elshahed M.S."/>
        </authorList>
    </citation>
    <scope>NUCLEOTIDE SEQUENCE [LARGE SCALE GENOMIC DNA]</scope>
    <source>
        <strain evidence="10">ARYD3</strain>
    </source>
</reference>
<keyword evidence="5" id="KW-0720">Serine protease</keyword>
<evidence type="ECO:0000256" key="8">
    <source>
        <dbReference type="SAM" id="Phobius"/>
    </source>
</evidence>
<keyword evidence="4" id="KW-0378">Hydrolase</keyword>
<evidence type="ECO:0000313" key="10">
    <source>
        <dbReference type="EMBL" id="TYB31799.1"/>
    </source>
</evidence>
<name>A0A5D0MMI6_9BACT</name>
<dbReference type="PANTHER" id="PTHR33209:SF1">
    <property type="entry name" value="PEPTIDASE S49 DOMAIN-CONTAINING PROTEIN"/>
    <property type="match status" value="1"/>
</dbReference>
<feature type="active site" description="Proton donor/acceptor" evidence="7">
    <location>
        <position position="184"/>
    </location>
</feature>
<dbReference type="InterPro" id="IPR004635">
    <property type="entry name" value="Pept_S49_SppA"/>
</dbReference>
<dbReference type="PIRSF" id="PIRSF001217">
    <property type="entry name" value="Protease_4_SppA"/>
    <property type="match status" value="1"/>
</dbReference>
<keyword evidence="11" id="KW-1185">Reference proteome</keyword>
<comment type="subcellular location">
    <subcellularLocation>
        <location evidence="1">Membrane</location>
    </subcellularLocation>
</comment>
<proteinExistence type="inferred from homology"/>
<dbReference type="Gene3D" id="6.20.330.10">
    <property type="match status" value="2"/>
</dbReference>
<dbReference type="GO" id="GO:0016020">
    <property type="term" value="C:membrane"/>
    <property type="evidence" value="ECO:0007669"/>
    <property type="project" value="UniProtKB-SubCell"/>
</dbReference>
<dbReference type="NCBIfam" id="TIGR00705">
    <property type="entry name" value="SppA_67K"/>
    <property type="match status" value="1"/>
</dbReference>
<accession>A0A5D0MMI6</accession>
<evidence type="ECO:0000256" key="7">
    <source>
        <dbReference type="PIRSR" id="PIRSR001217-1"/>
    </source>
</evidence>
<keyword evidence="8" id="KW-0812">Transmembrane</keyword>
<comment type="similarity">
    <text evidence="2">Belongs to the peptidase S49 family.</text>
</comment>
<evidence type="ECO:0000256" key="2">
    <source>
        <dbReference type="ARBA" id="ARBA00008683"/>
    </source>
</evidence>
<feature type="domain" description="Peptidase S49" evidence="9">
    <location>
        <begin position="363"/>
        <end position="513"/>
    </location>
</feature>
<gene>
    <name evidence="10" type="primary">sppA</name>
    <name evidence="10" type="ORF">FXF47_02700</name>
</gene>
<dbReference type="SUPFAM" id="SSF52096">
    <property type="entry name" value="ClpP/crotonase"/>
    <property type="match status" value="2"/>
</dbReference>
<keyword evidence="8" id="KW-1133">Transmembrane helix</keyword>
<keyword evidence="3" id="KW-0645">Protease</keyword>
<feature type="transmembrane region" description="Helical" evidence="8">
    <location>
        <begin position="9"/>
        <end position="31"/>
    </location>
</feature>
<dbReference type="Gene3D" id="3.90.226.10">
    <property type="entry name" value="2-enoyl-CoA Hydratase, Chain A, domain 1"/>
    <property type="match status" value="2"/>
</dbReference>
<feature type="domain" description="Peptidase S49" evidence="9">
    <location>
        <begin position="115"/>
        <end position="266"/>
    </location>
</feature>
<dbReference type="NCBIfam" id="TIGR00706">
    <property type="entry name" value="SppA_dom"/>
    <property type="match status" value="1"/>
</dbReference>
<dbReference type="GO" id="GO:0008236">
    <property type="term" value="F:serine-type peptidase activity"/>
    <property type="evidence" value="ECO:0007669"/>
    <property type="project" value="UniProtKB-KW"/>
</dbReference>
<evidence type="ECO:0000256" key="6">
    <source>
        <dbReference type="ARBA" id="ARBA00023136"/>
    </source>
</evidence>